<comment type="similarity">
    <text evidence="1 4">Belongs to the plant dirigent protein family.</text>
</comment>
<comment type="function">
    <text evidence="4">Dirigent proteins impart stereoselectivity on the phenoxy radical-coupling reaction, yielding optically active lignans from two molecules of coniferyl alcohol in the biosynthesis of lignans, flavonolignans, and alkaloids and thus plays a central role in plant secondary metabolism.</text>
</comment>
<keyword evidence="4" id="KW-0052">Apoplast</keyword>
<dbReference type="AlphaFoldDB" id="A0A8K0MF77"/>
<dbReference type="InterPro" id="IPR004265">
    <property type="entry name" value="Dirigent"/>
</dbReference>
<keyword evidence="6" id="KW-1185">Reference proteome</keyword>
<evidence type="ECO:0000256" key="4">
    <source>
        <dbReference type="RuleBase" id="RU363099"/>
    </source>
</evidence>
<name>A0A8K0MF77_9ROSA</name>
<proteinExistence type="inferred from homology"/>
<dbReference type="OrthoDB" id="1925209at2759"/>
<comment type="subunit">
    <text evidence="2 4">Homodimer.</text>
</comment>
<protein>
    <recommendedName>
        <fullName evidence="4">Dirigent protein</fullName>
    </recommendedName>
</protein>
<dbReference type="EMBL" id="VOIH02000006">
    <property type="protein sequence ID" value="KAF3443648.1"/>
    <property type="molecule type" value="Genomic_DNA"/>
</dbReference>
<evidence type="ECO:0000256" key="2">
    <source>
        <dbReference type="ARBA" id="ARBA00011738"/>
    </source>
</evidence>
<gene>
    <name evidence="5" type="ORF">FNV43_RR13338</name>
</gene>
<evidence type="ECO:0000313" key="6">
    <source>
        <dbReference type="Proteomes" id="UP000796880"/>
    </source>
</evidence>
<dbReference type="GO" id="GO:0048046">
    <property type="term" value="C:apoplast"/>
    <property type="evidence" value="ECO:0007669"/>
    <property type="project" value="UniProtKB-SubCell"/>
</dbReference>
<accession>A0A8K0MF77</accession>
<reference evidence="5" key="1">
    <citation type="submission" date="2020-03" db="EMBL/GenBank/DDBJ databases">
        <title>A high-quality chromosome-level genome assembly of a woody plant with both climbing and erect habits, Rhamnella rubrinervis.</title>
        <authorList>
            <person name="Lu Z."/>
            <person name="Yang Y."/>
            <person name="Zhu X."/>
            <person name="Sun Y."/>
        </authorList>
    </citation>
    <scope>NUCLEOTIDE SEQUENCE</scope>
    <source>
        <strain evidence="5">BYM</strain>
        <tissue evidence="5">Leaf</tissue>
    </source>
</reference>
<evidence type="ECO:0000256" key="3">
    <source>
        <dbReference type="ARBA" id="ARBA00022525"/>
    </source>
</evidence>
<dbReference type="Proteomes" id="UP000796880">
    <property type="component" value="Unassembled WGS sequence"/>
</dbReference>
<keyword evidence="3 4" id="KW-0964">Secreted</keyword>
<dbReference type="PANTHER" id="PTHR21495">
    <property type="entry name" value="NUCLEOPORIN-RELATED"/>
    <property type="match status" value="1"/>
</dbReference>
<dbReference type="InterPro" id="IPR044859">
    <property type="entry name" value="Allene_oxi_cyc_Dirigent"/>
</dbReference>
<dbReference type="GO" id="GO:0009699">
    <property type="term" value="P:phenylpropanoid biosynthetic process"/>
    <property type="evidence" value="ECO:0007669"/>
    <property type="project" value="UniProtKB-ARBA"/>
</dbReference>
<evidence type="ECO:0000313" key="5">
    <source>
        <dbReference type="EMBL" id="KAF3443648.1"/>
    </source>
</evidence>
<evidence type="ECO:0000256" key="1">
    <source>
        <dbReference type="ARBA" id="ARBA00010746"/>
    </source>
</evidence>
<organism evidence="5 6">
    <name type="scientific">Rhamnella rubrinervis</name>
    <dbReference type="NCBI Taxonomy" id="2594499"/>
    <lineage>
        <taxon>Eukaryota</taxon>
        <taxon>Viridiplantae</taxon>
        <taxon>Streptophyta</taxon>
        <taxon>Embryophyta</taxon>
        <taxon>Tracheophyta</taxon>
        <taxon>Spermatophyta</taxon>
        <taxon>Magnoliopsida</taxon>
        <taxon>eudicotyledons</taxon>
        <taxon>Gunneridae</taxon>
        <taxon>Pentapetalae</taxon>
        <taxon>rosids</taxon>
        <taxon>fabids</taxon>
        <taxon>Rosales</taxon>
        <taxon>Rhamnaceae</taxon>
        <taxon>rhamnoid group</taxon>
        <taxon>Rhamneae</taxon>
        <taxon>Rhamnella</taxon>
    </lineage>
</organism>
<comment type="caution">
    <text evidence="5">The sequence shown here is derived from an EMBL/GenBank/DDBJ whole genome shotgun (WGS) entry which is preliminary data.</text>
</comment>
<dbReference type="Pfam" id="PF03018">
    <property type="entry name" value="Dirigent"/>
    <property type="match status" value="1"/>
</dbReference>
<dbReference type="Gene3D" id="2.40.480.10">
    <property type="entry name" value="Allene oxide cyclase-like"/>
    <property type="match status" value="1"/>
</dbReference>
<comment type="subcellular location">
    <subcellularLocation>
        <location evidence="4">Secreted</location>
        <location evidence="4">Extracellular space</location>
        <location evidence="4">Apoplast</location>
    </subcellularLocation>
</comment>
<sequence length="239" mass="26484">MLVLLLLLISQAEAQRQQATTNITFYLQDLATGPNATVVPVTGISGKNWSFTSFGTIYVIDDPVTETPEKNSNKVGRAQGMLVASALDGTSVHVMLSIVFTVADYNGSSLELQGTSRQFERYKEISVVSGTGTFRFARGYAIFETIYYDNRISYSIIRCTIANSGEAQAVELKVVLCWYVNASKIRSSPTKALEGREGELRLTKKLRNFPEATPNVHFMGLSFIWYFHNFSNVSSKSAM</sequence>